<keyword evidence="2" id="KW-1185">Reference proteome</keyword>
<sequence length="57" mass="6178">EVELVLDSGETKLLKRGNIGIQRGTIHAWRNTSEISWASDLFGPARILAPTGSKMVG</sequence>
<dbReference type="Gene3D" id="2.60.120.10">
    <property type="entry name" value="Jelly Rolls"/>
    <property type="match status" value="1"/>
</dbReference>
<dbReference type="Proteomes" id="UP000250140">
    <property type="component" value="Unassembled WGS sequence"/>
</dbReference>
<dbReference type="AlphaFoldDB" id="A0A8E2JRZ3"/>
<dbReference type="InterPro" id="IPR047142">
    <property type="entry name" value="OryJ/VirC-like"/>
</dbReference>
<dbReference type="OrthoDB" id="5840532at2759"/>
<accession>A0A8E2JRZ3</accession>
<dbReference type="PANTHER" id="PTHR36156">
    <property type="entry name" value="SLR2101 PROTEIN"/>
    <property type="match status" value="1"/>
</dbReference>
<feature type="non-terminal residue" evidence="1">
    <location>
        <position position="1"/>
    </location>
</feature>
<dbReference type="PANTHER" id="PTHR36156:SF3">
    <property type="entry name" value="CUPIN 2 CONSERVED BARREL DOMAIN-CONTAINING PROTEIN"/>
    <property type="match status" value="1"/>
</dbReference>
<organism evidence="1 2">
    <name type="scientific">Glonium stellatum</name>
    <dbReference type="NCBI Taxonomy" id="574774"/>
    <lineage>
        <taxon>Eukaryota</taxon>
        <taxon>Fungi</taxon>
        <taxon>Dikarya</taxon>
        <taxon>Ascomycota</taxon>
        <taxon>Pezizomycotina</taxon>
        <taxon>Dothideomycetes</taxon>
        <taxon>Pleosporomycetidae</taxon>
        <taxon>Gloniales</taxon>
        <taxon>Gloniaceae</taxon>
        <taxon>Glonium</taxon>
    </lineage>
</organism>
<dbReference type="InterPro" id="IPR014710">
    <property type="entry name" value="RmlC-like_jellyroll"/>
</dbReference>
<name>A0A8E2JRZ3_9PEZI</name>
<dbReference type="EMBL" id="KV749865">
    <property type="protein sequence ID" value="OCL07460.1"/>
    <property type="molecule type" value="Genomic_DNA"/>
</dbReference>
<reference evidence="1 2" key="1">
    <citation type="journal article" date="2016" name="Nat. Commun.">
        <title>Ectomycorrhizal ecology is imprinted in the genome of the dominant symbiotic fungus Cenococcum geophilum.</title>
        <authorList>
            <consortium name="DOE Joint Genome Institute"/>
            <person name="Peter M."/>
            <person name="Kohler A."/>
            <person name="Ohm R.A."/>
            <person name="Kuo A."/>
            <person name="Krutzmann J."/>
            <person name="Morin E."/>
            <person name="Arend M."/>
            <person name="Barry K.W."/>
            <person name="Binder M."/>
            <person name="Choi C."/>
            <person name="Clum A."/>
            <person name="Copeland A."/>
            <person name="Grisel N."/>
            <person name="Haridas S."/>
            <person name="Kipfer T."/>
            <person name="LaButti K."/>
            <person name="Lindquist E."/>
            <person name="Lipzen A."/>
            <person name="Maire R."/>
            <person name="Meier B."/>
            <person name="Mihaltcheva S."/>
            <person name="Molinier V."/>
            <person name="Murat C."/>
            <person name="Poggeler S."/>
            <person name="Quandt C.A."/>
            <person name="Sperisen C."/>
            <person name="Tritt A."/>
            <person name="Tisserant E."/>
            <person name="Crous P.W."/>
            <person name="Henrissat B."/>
            <person name="Nehls U."/>
            <person name="Egli S."/>
            <person name="Spatafora J.W."/>
            <person name="Grigoriev I.V."/>
            <person name="Martin F.M."/>
        </authorList>
    </citation>
    <scope>NUCLEOTIDE SEQUENCE [LARGE SCALE GENOMIC DNA]</scope>
    <source>
        <strain evidence="1 2">CBS 207.34</strain>
    </source>
</reference>
<gene>
    <name evidence="1" type="ORF">AOQ84DRAFT_295073</name>
</gene>
<proteinExistence type="predicted"/>
<evidence type="ECO:0000313" key="1">
    <source>
        <dbReference type="EMBL" id="OCL07460.1"/>
    </source>
</evidence>
<protein>
    <submittedName>
        <fullName evidence="1">Uncharacterized protein</fullName>
    </submittedName>
</protein>
<evidence type="ECO:0000313" key="2">
    <source>
        <dbReference type="Proteomes" id="UP000250140"/>
    </source>
</evidence>